<dbReference type="EMBL" id="CAJVCH010553456">
    <property type="protein sequence ID" value="CAG7829914.1"/>
    <property type="molecule type" value="Genomic_DNA"/>
</dbReference>
<feature type="compositionally biased region" description="Low complexity" evidence="1">
    <location>
        <begin position="100"/>
        <end position="113"/>
    </location>
</feature>
<feature type="compositionally biased region" description="Low complexity" evidence="1">
    <location>
        <begin position="712"/>
        <end position="742"/>
    </location>
</feature>
<evidence type="ECO:0000256" key="1">
    <source>
        <dbReference type="SAM" id="MobiDB-lite"/>
    </source>
</evidence>
<feature type="region of interest" description="Disordered" evidence="1">
    <location>
        <begin position="151"/>
        <end position="248"/>
    </location>
</feature>
<feature type="compositionally biased region" description="Basic and acidic residues" evidence="1">
    <location>
        <begin position="236"/>
        <end position="248"/>
    </location>
</feature>
<keyword evidence="4" id="KW-1185">Reference proteome</keyword>
<protein>
    <recommendedName>
        <fullName evidence="2">C2H2-type domain-containing protein</fullName>
    </recommendedName>
</protein>
<feature type="region of interest" description="Disordered" evidence="1">
    <location>
        <begin position="614"/>
        <end position="820"/>
    </location>
</feature>
<dbReference type="SMART" id="SM00451">
    <property type="entry name" value="ZnF_U1"/>
    <property type="match status" value="3"/>
</dbReference>
<feature type="compositionally biased region" description="Low complexity" evidence="1">
    <location>
        <begin position="56"/>
        <end position="73"/>
    </location>
</feature>
<dbReference type="InterPro" id="IPR026811">
    <property type="entry name" value="CIZ1"/>
</dbReference>
<accession>A0A8J2LBL9</accession>
<dbReference type="InterPro" id="IPR013087">
    <property type="entry name" value="Znf_C2H2_type"/>
</dbReference>
<gene>
    <name evidence="3" type="ORF">AFUS01_LOCUS39752</name>
</gene>
<feature type="compositionally biased region" description="Basic and acidic residues" evidence="1">
    <location>
        <begin position="188"/>
        <end position="220"/>
    </location>
</feature>
<dbReference type="Pfam" id="PF12874">
    <property type="entry name" value="zf-met"/>
    <property type="match status" value="2"/>
</dbReference>
<dbReference type="GO" id="GO:0003676">
    <property type="term" value="F:nucleic acid binding"/>
    <property type="evidence" value="ECO:0007669"/>
    <property type="project" value="InterPro"/>
</dbReference>
<dbReference type="GO" id="GO:0008270">
    <property type="term" value="F:zinc ion binding"/>
    <property type="evidence" value="ECO:0007669"/>
    <property type="project" value="InterPro"/>
</dbReference>
<feature type="compositionally biased region" description="Low complexity" evidence="1">
    <location>
        <begin position="773"/>
        <end position="783"/>
    </location>
</feature>
<dbReference type="GO" id="GO:0005634">
    <property type="term" value="C:nucleus"/>
    <property type="evidence" value="ECO:0007669"/>
    <property type="project" value="TreeGrafter"/>
</dbReference>
<feature type="region of interest" description="Disordered" evidence="1">
    <location>
        <begin position="578"/>
        <end position="599"/>
    </location>
</feature>
<dbReference type="AlphaFoldDB" id="A0A8J2LBL9"/>
<feature type="compositionally biased region" description="Acidic residues" evidence="1">
    <location>
        <begin position="221"/>
        <end position="235"/>
    </location>
</feature>
<dbReference type="OrthoDB" id="6378952at2759"/>
<comment type="caution">
    <text evidence="3">The sequence shown here is derived from an EMBL/GenBank/DDBJ whole genome shotgun (WGS) entry which is preliminary data.</text>
</comment>
<reference evidence="3" key="1">
    <citation type="submission" date="2021-06" db="EMBL/GenBank/DDBJ databases">
        <authorList>
            <person name="Hodson N. C."/>
            <person name="Mongue J. A."/>
            <person name="Jaron S. K."/>
        </authorList>
    </citation>
    <scope>NUCLEOTIDE SEQUENCE</scope>
</reference>
<organism evidence="3 4">
    <name type="scientific">Allacma fusca</name>
    <dbReference type="NCBI Taxonomy" id="39272"/>
    <lineage>
        <taxon>Eukaryota</taxon>
        <taxon>Metazoa</taxon>
        <taxon>Ecdysozoa</taxon>
        <taxon>Arthropoda</taxon>
        <taxon>Hexapoda</taxon>
        <taxon>Collembola</taxon>
        <taxon>Symphypleona</taxon>
        <taxon>Sminthuridae</taxon>
        <taxon>Allacma</taxon>
    </lineage>
</organism>
<dbReference type="SMART" id="SM00355">
    <property type="entry name" value="ZnF_C2H2"/>
    <property type="match status" value="3"/>
</dbReference>
<feature type="compositionally biased region" description="Basic and acidic residues" evidence="1">
    <location>
        <begin position="628"/>
        <end position="642"/>
    </location>
</feature>
<evidence type="ECO:0000259" key="2">
    <source>
        <dbReference type="PROSITE" id="PS00028"/>
    </source>
</evidence>
<dbReference type="Proteomes" id="UP000708208">
    <property type="component" value="Unassembled WGS sequence"/>
</dbReference>
<feature type="compositionally biased region" description="Basic and acidic residues" evidence="1">
    <location>
        <begin position="578"/>
        <end position="594"/>
    </location>
</feature>
<dbReference type="InterPro" id="IPR003604">
    <property type="entry name" value="Matrin/U1-like-C_Znf_C2H2"/>
</dbReference>
<dbReference type="PROSITE" id="PS00028">
    <property type="entry name" value="ZINC_FINGER_C2H2_1"/>
    <property type="match status" value="1"/>
</dbReference>
<name>A0A8J2LBL9_9HEXA</name>
<evidence type="ECO:0000313" key="3">
    <source>
        <dbReference type="EMBL" id="CAG7829914.1"/>
    </source>
</evidence>
<feature type="region of interest" description="Disordered" evidence="1">
    <location>
        <begin position="51"/>
        <end position="132"/>
    </location>
</feature>
<proteinExistence type="predicted"/>
<sequence length="820" mass="89921">MGMVQATQNPFNVVQRQQPMQVIVGNLPAFNADFGQQILAAAARPLGQGMMGGPQMGLMNQQRQHPQQQQQQQFNRYDLSVAEGGGSRPNNGTGRFSRPSNNQRSSLGRSSLNRRSDNTSGSVNKIARNAASSATLRGNRKRVILRDRHGAVDEVERKRPRTNLAQNKARNALNKAKGSRANNKKKAANKEVNDKDVKKDGLKEEDKGTESKQDEKKPGEGDADAGVMEENDEEADTKGDEDNEKKKSKYDDLPTSFLVCKICQKVMSDGASFESHLNGRAHAALVKILEGRFQKRAELLMFESKLGEEEIGIERERQRRAGKSGHTGKGSKNFCKMCDCNYSVNWGTHKVSMGHRILKEYLHPSCRFCNNNFVHRMDWVNHLYSLSHLRKLAELKEQGADLEEQESSLQNELFSINLELGKDERPSSILNIRSQDYKQPLKDDLKEMLKNDKGELVLPEGEIDIPKEYEENKSYGEEAVLNVEGACCKVCRVYIANRNDIDMHLKSKPHYGMYVSYLKKIVKYRENLKAEEERKLKEEAERIEKEKKELAEAAVKAEEEAAKTEEIKAKKEELAESDVKVEEAENAMETDKPVQSEVSAVTTDIEMEEEVDGASARVTLENQGDAIAIKDEKLENTEEGKVELATSVPTTEEPPKQSALVISPSQPAVVSSPEKLATAPAATKPEDSPALAKPADGVTPTKPVDTRPPLKPAATPVQAAATPVQAAATPKQVAPQQQARGAGQQGRGRGGGGARGNRGGGTPVARGGGSRGRGNSNSPQRGGVTPRGGGNMRGRAPARGGGDSPNWRNRGGRGGRGFQR</sequence>
<feature type="compositionally biased region" description="Gly residues" evidence="1">
    <location>
        <begin position="743"/>
        <end position="772"/>
    </location>
</feature>
<evidence type="ECO:0000313" key="4">
    <source>
        <dbReference type="Proteomes" id="UP000708208"/>
    </source>
</evidence>
<dbReference type="PANTHER" id="PTHR15491">
    <property type="match status" value="1"/>
</dbReference>
<dbReference type="PANTHER" id="PTHR15491:SF9">
    <property type="entry name" value="CIP1-INTERACTING ZINC FINGER PROTEIN"/>
    <property type="match status" value="1"/>
</dbReference>
<feature type="domain" description="C2H2-type" evidence="2">
    <location>
        <begin position="260"/>
        <end position="282"/>
    </location>
</feature>